<dbReference type="EMBL" id="JAHQIW010006299">
    <property type="protein sequence ID" value="KAJ1368767.1"/>
    <property type="molecule type" value="Genomic_DNA"/>
</dbReference>
<evidence type="ECO:0000313" key="2">
    <source>
        <dbReference type="EMBL" id="KAJ1368767.1"/>
    </source>
</evidence>
<proteinExistence type="predicted"/>
<keyword evidence="3" id="KW-1185">Reference proteome</keyword>
<reference evidence="2" key="1">
    <citation type="submission" date="2021-06" db="EMBL/GenBank/DDBJ databases">
        <title>Parelaphostrongylus tenuis whole genome reference sequence.</title>
        <authorList>
            <person name="Garwood T.J."/>
            <person name="Larsen P.A."/>
            <person name="Fountain-Jones N.M."/>
            <person name="Garbe J.R."/>
            <person name="Macchietto M.G."/>
            <person name="Kania S.A."/>
            <person name="Gerhold R.W."/>
            <person name="Richards J.E."/>
            <person name="Wolf T.M."/>
        </authorList>
    </citation>
    <scope>NUCLEOTIDE SEQUENCE</scope>
    <source>
        <strain evidence="2">MNPRO001-30</strain>
        <tissue evidence="2">Meninges</tissue>
    </source>
</reference>
<evidence type="ECO:0000256" key="1">
    <source>
        <dbReference type="SAM" id="MobiDB-lite"/>
    </source>
</evidence>
<accession>A0AAD5WG17</accession>
<feature type="region of interest" description="Disordered" evidence="1">
    <location>
        <begin position="39"/>
        <end position="71"/>
    </location>
</feature>
<gene>
    <name evidence="2" type="ORF">KIN20_030043</name>
</gene>
<protein>
    <submittedName>
        <fullName evidence="2">Uncharacterized protein</fullName>
    </submittedName>
</protein>
<comment type="caution">
    <text evidence="2">The sequence shown here is derived from an EMBL/GenBank/DDBJ whole genome shotgun (WGS) entry which is preliminary data.</text>
</comment>
<organism evidence="2 3">
    <name type="scientific">Parelaphostrongylus tenuis</name>
    <name type="common">Meningeal worm</name>
    <dbReference type="NCBI Taxonomy" id="148309"/>
    <lineage>
        <taxon>Eukaryota</taxon>
        <taxon>Metazoa</taxon>
        <taxon>Ecdysozoa</taxon>
        <taxon>Nematoda</taxon>
        <taxon>Chromadorea</taxon>
        <taxon>Rhabditida</taxon>
        <taxon>Rhabditina</taxon>
        <taxon>Rhabditomorpha</taxon>
        <taxon>Strongyloidea</taxon>
        <taxon>Metastrongylidae</taxon>
        <taxon>Parelaphostrongylus</taxon>
    </lineage>
</organism>
<name>A0AAD5WG17_PARTN</name>
<evidence type="ECO:0000313" key="3">
    <source>
        <dbReference type="Proteomes" id="UP001196413"/>
    </source>
</evidence>
<dbReference type="AlphaFoldDB" id="A0AAD5WG17"/>
<dbReference type="Proteomes" id="UP001196413">
    <property type="component" value="Unassembled WGS sequence"/>
</dbReference>
<sequence>MNADFEQYNLNANNRDVMSLPATQLWPSNAATTFRDLLDSKIGSEPPRRHRTDTPRKIPSNGSPTQTRTRRLVMKQSKRKLAIFLGLHSVNISNISILHNIDD</sequence>